<keyword evidence="1" id="KW-1133">Transmembrane helix</keyword>
<accession>A0AAU9VHA1</accession>
<evidence type="ECO:0000313" key="5">
    <source>
        <dbReference type="Proteomes" id="UP001154111"/>
    </source>
</evidence>
<dbReference type="EMBL" id="OW659496">
    <property type="protein sequence ID" value="CAH2762317.1"/>
    <property type="molecule type" value="Genomic_DNA"/>
</dbReference>
<dbReference type="PANTHER" id="PTHR35813:SF1">
    <property type="entry name" value="INNER MEMBRANE PROTEIN YBAN"/>
    <property type="match status" value="1"/>
</dbReference>
<organism evidence="3 5">
    <name type="scientific">Erysipelothrix amsterdamensis</name>
    <dbReference type="NCBI Taxonomy" id="2929157"/>
    <lineage>
        <taxon>Bacteria</taxon>
        <taxon>Bacillati</taxon>
        <taxon>Bacillota</taxon>
        <taxon>Erysipelotrichia</taxon>
        <taxon>Erysipelotrichales</taxon>
        <taxon>Erysipelotrichaceae</taxon>
        <taxon>Erysipelothrix</taxon>
    </lineage>
</organism>
<feature type="transmembrane region" description="Helical" evidence="1">
    <location>
        <begin position="75"/>
        <end position="92"/>
    </location>
</feature>
<dbReference type="PIRSF" id="PIRSF016789">
    <property type="entry name" value="DUF454"/>
    <property type="match status" value="1"/>
</dbReference>
<protein>
    <submittedName>
        <fullName evidence="3">DUF454 domain-containing protein</fullName>
    </submittedName>
</protein>
<dbReference type="InterPro" id="IPR007401">
    <property type="entry name" value="DUF454"/>
</dbReference>
<dbReference type="Proteomes" id="UP001154095">
    <property type="component" value="Chromosome"/>
</dbReference>
<dbReference type="Proteomes" id="UP001154111">
    <property type="component" value="Chromosome"/>
</dbReference>
<reference evidence="3" key="1">
    <citation type="submission" date="2022-04" db="EMBL/GenBank/DDBJ databases">
        <authorList>
            <person name="Forde T."/>
        </authorList>
    </citation>
    <scope>NUCLEOTIDE SEQUENCE</scope>
    <source>
        <strain evidence="3">A18Y016a</strain>
        <strain evidence="2">A18Y020d</strain>
    </source>
</reference>
<dbReference type="EMBL" id="OW659477">
    <property type="protein sequence ID" value="CAH2762346.1"/>
    <property type="molecule type" value="Genomic_DNA"/>
</dbReference>
<gene>
    <name evidence="3" type="primary">ybaN</name>
    <name evidence="3" type="ORF">ERYAMS2_01157</name>
    <name evidence="2" type="ORF">ERYAMS_00863</name>
</gene>
<keyword evidence="4" id="KW-1185">Reference proteome</keyword>
<evidence type="ECO:0000256" key="1">
    <source>
        <dbReference type="SAM" id="Phobius"/>
    </source>
</evidence>
<evidence type="ECO:0000313" key="3">
    <source>
        <dbReference type="EMBL" id="CAH2762346.1"/>
    </source>
</evidence>
<dbReference type="Pfam" id="PF04304">
    <property type="entry name" value="DUF454"/>
    <property type="match status" value="1"/>
</dbReference>
<feature type="transmembrane region" description="Helical" evidence="1">
    <location>
        <begin position="99"/>
        <end position="117"/>
    </location>
</feature>
<keyword evidence="1" id="KW-0812">Transmembrane</keyword>
<dbReference type="GO" id="GO:0005886">
    <property type="term" value="C:plasma membrane"/>
    <property type="evidence" value="ECO:0007669"/>
    <property type="project" value="TreeGrafter"/>
</dbReference>
<evidence type="ECO:0000313" key="2">
    <source>
        <dbReference type="EMBL" id="CAH2762317.1"/>
    </source>
</evidence>
<dbReference type="AlphaFoldDB" id="A0AAU9VHA1"/>
<proteinExistence type="predicted"/>
<evidence type="ECO:0000313" key="4">
    <source>
        <dbReference type="Proteomes" id="UP001154095"/>
    </source>
</evidence>
<name>A0AAU9VHA1_9FIRM</name>
<sequence length="139" mass="16229">MKRTFMMILALLFLGLALLGVFLPVLPTTPFLLCASVCGAKSSDRFHQWLTHTSVYQNHLDDFVTKHTMKRKSKQKILILATLMMACAFYFSKNFYARIIIGLLVLFKYYYFIFKIADEDEETALEDLKYDQYSTHKDC</sequence>
<dbReference type="RefSeq" id="WP_254006436.1">
    <property type="nucleotide sequence ID" value="NZ_OW659477.1"/>
</dbReference>
<dbReference type="PANTHER" id="PTHR35813">
    <property type="entry name" value="INNER MEMBRANE PROTEIN YBAN"/>
    <property type="match status" value="1"/>
</dbReference>
<keyword evidence="1" id="KW-0472">Membrane</keyword>